<evidence type="ECO:0000256" key="1">
    <source>
        <dbReference type="SAM" id="Coils"/>
    </source>
</evidence>
<dbReference type="SUPFAM" id="SSF158791">
    <property type="entry name" value="MgtE N-terminal domain-like"/>
    <property type="match status" value="1"/>
</dbReference>
<dbReference type="EMBL" id="AQRC01000008">
    <property type="protein sequence ID" value="KFE34757.1"/>
    <property type="molecule type" value="Genomic_DNA"/>
</dbReference>
<reference evidence="3" key="1">
    <citation type="submission" date="2013-04" db="EMBL/GenBank/DDBJ databases">
        <title>Thioclava sp. 13D2W-2 Genome Sequencing.</title>
        <authorList>
            <person name="Lai Q."/>
            <person name="Li G."/>
            <person name="Shao Z."/>
        </authorList>
    </citation>
    <scope>NUCLEOTIDE SEQUENCE [LARGE SCALE GENOMIC DNA]</scope>
    <source>
        <strain evidence="3">13D2W-2</strain>
    </source>
</reference>
<comment type="caution">
    <text evidence="2">The sequence shown here is derived from an EMBL/GenBank/DDBJ whole genome shotgun (WGS) entry which is preliminary data.</text>
</comment>
<gene>
    <name evidence="2" type="ORF">DW2_11146</name>
</gene>
<sequence length="196" mass="20983">MSRGGAPHRKRRFRLGRGALWIIAGLFLLSGGLRAVEIGASARATEAKPAAPGPASECVAEPGVMALLEDLRKREARLIEQEDLLNDRRSAQVLAEKRLGARLKDLVAAEQELARTVAIADRAAEEDVARLVALYENMKPKQAAPLFAEMAPEFAAGFLGRMRPDAAAAVMESLDPKIAYTISVLMAGRNAAAPSD</sequence>
<dbReference type="PATRIC" id="fig|1317124.6.peg.2255"/>
<dbReference type="OrthoDB" id="9791432at2"/>
<feature type="coiled-coil region" evidence="1">
    <location>
        <begin position="68"/>
        <end position="126"/>
    </location>
</feature>
<evidence type="ECO:0000313" key="3">
    <source>
        <dbReference type="Proteomes" id="UP000028607"/>
    </source>
</evidence>
<evidence type="ECO:0008006" key="4">
    <source>
        <dbReference type="Google" id="ProtNLM"/>
    </source>
</evidence>
<organism evidence="2 3">
    <name type="scientific">Thioclava atlantica</name>
    <dbReference type="NCBI Taxonomy" id="1317124"/>
    <lineage>
        <taxon>Bacteria</taxon>
        <taxon>Pseudomonadati</taxon>
        <taxon>Pseudomonadota</taxon>
        <taxon>Alphaproteobacteria</taxon>
        <taxon>Rhodobacterales</taxon>
        <taxon>Paracoccaceae</taxon>
        <taxon>Thioclava</taxon>
    </lineage>
</organism>
<name>A0A085TVL0_9RHOB</name>
<dbReference type="STRING" id="1317124.DW2_11146"/>
<dbReference type="eggNOG" id="COG3334">
    <property type="taxonomic scope" value="Bacteria"/>
</dbReference>
<proteinExistence type="predicted"/>
<protein>
    <recommendedName>
        <fullName evidence="4">Magnesium transporter MgtE intracellular domain-containing protein</fullName>
    </recommendedName>
</protein>
<accession>A0A085TVL0</accession>
<dbReference type="Proteomes" id="UP000028607">
    <property type="component" value="Unassembled WGS sequence"/>
</dbReference>
<keyword evidence="3" id="KW-1185">Reference proteome</keyword>
<dbReference type="Gene3D" id="1.10.220.30">
    <property type="match status" value="1"/>
</dbReference>
<reference evidence="2 3" key="2">
    <citation type="journal article" date="2015" name="Antonie Van Leeuwenhoek">
        <title>Thioclava indica sp. nov., isolated from surface seawater of the Indian Ocean.</title>
        <authorList>
            <person name="Liu Y."/>
            <person name="Lai Q."/>
            <person name="Du J."/>
            <person name="Xu H."/>
            <person name="Jiang L."/>
            <person name="Shao Z."/>
        </authorList>
    </citation>
    <scope>NUCLEOTIDE SEQUENCE [LARGE SCALE GENOMIC DNA]</scope>
    <source>
        <strain evidence="2 3">13D2W-2</strain>
    </source>
</reference>
<keyword evidence="1" id="KW-0175">Coiled coil</keyword>
<evidence type="ECO:0000313" key="2">
    <source>
        <dbReference type="EMBL" id="KFE34757.1"/>
    </source>
</evidence>
<dbReference type="AlphaFoldDB" id="A0A085TVL0"/>
<dbReference type="RefSeq" id="WP_038146475.1">
    <property type="nucleotide sequence ID" value="NZ_AQRC01000008.1"/>
</dbReference>